<dbReference type="PROSITE" id="PS51257">
    <property type="entry name" value="PROKAR_LIPOPROTEIN"/>
    <property type="match status" value="1"/>
</dbReference>
<dbReference type="PANTHER" id="PTHR43536:SF1">
    <property type="entry name" value="MANNOSYLGLYCOPROTEIN ENDO-BETA-MANNOSIDASE"/>
    <property type="match status" value="1"/>
</dbReference>
<keyword evidence="2" id="KW-0378">Hydrolase</keyword>
<evidence type="ECO:0008006" key="11">
    <source>
        <dbReference type="Google" id="ProtNLM"/>
    </source>
</evidence>
<dbReference type="HOGENOM" id="CLU_005015_2_1_10"/>
<keyword evidence="3" id="KW-0326">Glycosidase</keyword>
<evidence type="ECO:0000256" key="3">
    <source>
        <dbReference type="ARBA" id="ARBA00023295"/>
    </source>
</evidence>
<dbReference type="InterPro" id="IPR043534">
    <property type="entry name" value="EBDG/EBM"/>
</dbReference>
<feature type="chain" id="PRO_5002490558" description="Exo-1,4-beta-D-glucosaminidase" evidence="4">
    <location>
        <begin position="26"/>
        <end position="898"/>
    </location>
</feature>
<dbReference type="PATRIC" id="fig|1203610.3.peg.360"/>
<dbReference type="PANTHER" id="PTHR43536">
    <property type="entry name" value="MANNOSYLGLYCOPROTEIN ENDO-BETA-MANNOSIDASE"/>
    <property type="match status" value="1"/>
</dbReference>
<keyword evidence="10" id="KW-1185">Reference proteome</keyword>
<dbReference type="RefSeq" id="WP_028730407.1">
    <property type="nucleotide sequence ID" value="NZ_KE386766.1"/>
</dbReference>
<evidence type="ECO:0000256" key="1">
    <source>
        <dbReference type="ARBA" id="ARBA00007401"/>
    </source>
</evidence>
<dbReference type="Proteomes" id="UP000033035">
    <property type="component" value="Unassembled WGS sequence"/>
</dbReference>
<dbReference type="InterPro" id="IPR054593">
    <property type="entry name" value="Beta-mannosidase-like_N2"/>
</dbReference>
<evidence type="ECO:0000259" key="6">
    <source>
        <dbReference type="Pfam" id="PF02836"/>
    </source>
</evidence>
<protein>
    <recommendedName>
        <fullName evidence="11">Exo-1,4-beta-D-glucosaminidase</fullName>
    </recommendedName>
</protein>
<feature type="signal peptide" evidence="4">
    <location>
        <begin position="1"/>
        <end position="25"/>
    </location>
</feature>
<dbReference type="InterPro" id="IPR006103">
    <property type="entry name" value="Glyco_hydro_2_cat"/>
</dbReference>
<dbReference type="SUPFAM" id="SSF49303">
    <property type="entry name" value="beta-Galactosidase/glucuronidase domain"/>
    <property type="match status" value="3"/>
</dbReference>
<dbReference type="EMBL" id="AQHW01000002">
    <property type="protein sequence ID" value="KKB60462.1"/>
    <property type="molecule type" value="Genomic_DNA"/>
</dbReference>
<dbReference type="InterPro" id="IPR013783">
    <property type="entry name" value="Ig-like_fold"/>
</dbReference>
<name>A0A0F5JSW0_9BACT</name>
<dbReference type="Pfam" id="PF18368">
    <property type="entry name" value="Ig_GlcNase"/>
    <property type="match status" value="1"/>
</dbReference>
<dbReference type="STRING" id="1203610.HMPREF1536_00342"/>
<evidence type="ECO:0000256" key="2">
    <source>
        <dbReference type="ARBA" id="ARBA00022801"/>
    </source>
</evidence>
<accession>A0A0F5JSW0</accession>
<feature type="domain" description="Glycoside hydrolase family 2 catalytic" evidence="6">
    <location>
        <begin position="421"/>
        <end position="526"/>
    </location>
</feature>
<sequence length="898" mass="103348">MKHNSLSLLCWFIMACGLFPLSAQQKNLLTIPEPGEKTLVNSGWLARKANEMKTDGNTLSTAPLDKAGWMPARVPGTVLTTLLENNLYPAPEFGMNNNLIPDIYEAGNDFYTYWFVCQFETPTLQEGRTVWLNFRGINYKAELFMNGKRLNNTTHEGMFLRKSFDITDHLRKEGTNILAVLVYPPTYPGDPNGGQGGDGLIARNNTMQYTPGWDWVQPIRDRNTGIWDEVSITTTGAVTVRSPYVVTKVPGVRSPEKKTQEDAFVKTSVEVENITETPRKGVLICETNGMRLTEQLTLSPYEKKEVQFTPLKIKNPRLWWPNGIGEQPLYDMHIYFESDNRISDSEHLKYGIREITSDKCPDNGGRRFFVNGQKIYMTGGNYISSDWLLRLSPERYRDEVRFHAEMNLRMIRVWGGALLERPEFYAACDEFGILVFQDLWGSGDCNGAWEDPMKTDSRQRRWEYPDNHDLFIASVEDQVKMIRNHPSLCLWCGANEWPLAKNIDKQLKEKVFPQLDPERLFVSYSTDSLFTRNLLGDNGDGPYGIQEPEWFFTFRSHPFNPEAGSVGSPEVESMREMMTERDLAGFPRKGFTRNATWRYHRDLGYQDHLERYGEVKDIETYCKYAQVVNYDQYRSFMEGWGSHLWDWYTGILIWKTQNPWTSLRGQMYDWFLDVNASLYGTRKGCEPLHPFYNPVTRQVELLNTTLSDYPDLIVNARIYNTGGKLCWEKEINPKAKANTVEPLFDVSVPEEIQGVYFLRLSMQTAEPTLPSNADAVLPETPNIYWLTTLPKDYSGLTRLPEAKPEVKVSLQREGTTYSGVISLHSETNISFFNRIKVLDKETGKRILPVHYSDNYVTLMPGDYSTFKISFTTSLPEDRIQVVVDSWTSERIVTTVSYF</sequence>
<dbReference type="InterPro" id="IPR006102">
    <property type="entry name" value="Ig-like_GH2"/>
</dbReference>
<dbReference type="InterPro" id="IPR017853">
    <property type="entry name" value="GH"/>
</dbReference>
<dbReference type="SUPFAM" id="SSF49785">
    <property type="entry name" value="Galactose-binding domain-like"/>
    <property type="match status" value="1"/>
</dbReference>
<gene>
    <name evidence="9" type="ORF">HMPREF1536_00342</name>
</gene>
<dbReference type="Pfam" id="PF00703">
    <property type="entry name" value="Glyco_hydro_2"/>
    <property type="match status" value="1"/>
</dbReference>
<keyword evidence="4" id="KW-0732">Signal</keyword>
<dbReference type="Pfam" id="PF02836">
    <property type="entry name" value="Glyco_hydro_2_C"/>
    <property type="match status" value="1"/>
</dbReference>
<dbReference type="GO" id="GO:0005975">
    <property type="term" value="P:carbohydrate metabolic process"/>
    <property type="evidence" value="ECO:0007669"/>
    <property type="project" value="InterPro"/>
</dbReference>
<feature type="domain" description="Glycoside hydrolase family 2 immunoglobulin-like beta-sandwich" evidence="5">
    <location>
        <begin position="261"/>
        <end position="353"/>
    </location>
</feature>
<dbReference type="InterPro" id="IPR008979">
    <property type="entry name" value="Galactose-bd-like_sf"/>
</dbReference>
<dbReference type="AlphaFoldDB" id="A0A0F5JSW0"/>
<evidence type="ECO:0000256" key="4">
    <source>
        <dbReference type="SAM" id="SignalP"/>
    </source>
</evidence>
<evidence type="ECO:0000313" key="10">
    <source>
        <dbReference type="Proteomes" id="UP000033035"/>
    </source>
</evidence>
<evidence type="ECO:0000313" key="9">
    <source>
        <dbReference type="EMBL" id="KKB60462.1"/>
    </source>
</evidence>
<evidence type="ECO:0000259" key="7">
    <source>
        <dbReference type="Pfam" id="PF18368"/>
    </source>
</evidence>
<dbReference type="InterPro" id="IPR036156">
    <property type="entry name" value="Beta-gal/glucu_dom_sf"/>
</dbReference>
<proteinExistence type="inferred from homology"/>
<comment type="caution">
    <text evidence="9">The sequence shown here is derived from an EMBL/GenBank/DDBJ whole genome shotgun (WGS) entry which is preliminary data.</text>
</comment>
<dbReference type="InterPro" id="IPR041351">
    <property type="entry name" value="Ig_GlcNase"/>
</dbReference>
<feature type="domain" description="Beta-mannosidase-like galactose-binding" evidence="8">
    <location>
        <begin position="62"/>
        <end position="227"/>
    </location>
</feature>
<feature type="domain" description="Exo-beta-D-glucosaminidase Ig-fold" evidence="7">
    <location>
        <begin position="782"/>
        <end position="886"/>
    </location>
</feature>
<comment type="similarity">
    <text evidence="1">Belongs to the glycosyl hydrolase 2 family.</text>
</comment>
<evidence type="ECO:0000259" key="5">
    <source>
        <dbReference type="Pfam" id="PF00703"/>
    </source>
</evidence>
<dbReference type="Gene3D" id="2.60.120.260">
    <property type="entry name" value="Galactose-binding domain-like"/>
    <property type="match status" value="1"/>
</dbReference>
<dbReference type="Pfam" id="PF22666">
    <property type="entry name" value="Glyco_hydro_2_N2"/>
    <property type="match status" value="1"/>
</dbReference>
<dbReference type="Gene3D" id="3.20.20.80">
    <property type="entry name" value="Glycosidases"/>
    <property type="match status" value="1"/>
</dbReference>
<dbReference type="SUPFAM" id="SSF51445">
    <property type="entry name" value="(Trans)glycosidases"/>
    <property type="match status" value="1"/>
</dbReference>
<dbReference type="Gene3D" id="2.60.40.10">
    <property type="entry name" value="Immunoglobulins"/>
    <property type="match status" value="3"/>
</dbReference>
<dbReference type="GO" id="GO:0004553">
    <property type="term" value="F:hydrolase activity, hydrolyzing O-glycosyl compounds"/>
    <property type="evidence" value="ECO:0007669"/>
    <property type="project" value="InterPro"/>
</dbReference>
<organism evidence="9 10">
    <name type="scientific">Parabacteroides gordonii MS-1 = DSM 23371</name>
    <dbReference type="NCBI Taxonomy" id="1203610"/>
    <lineage>
        <taxon>Bacteria</taxon>
        <taxon>Pseudomonadati</taxon>
        <taxon>Bacteroidota</taxon>
        <taxon>Bacteroidia</taxon>
        <taxon>Bacteroidales</taxon>
        <taxon>Tannerellaceae</taxon>
        <taxon>Parabacteroides</taxon>
    </lineage>
</organism>
<reference evidence="9 10" key="1">
    <citation type="submission" date="2013-04" db="EMBL/GenBank/DDBJ databases">
        <title>The Genome Sequence of Parabacteroides gordonii DSM 23371.</title>
        <authorList>
            <consortium name="The Broad Institute Genomics Platform"/>
            <person name="Earl A."/>
            <person name="Ward D."/>
            <person name="Feldgarden M."/>
            <person name="Gevers D."/>
            <person name="Martens E."/>
            <person name="Sakamoto M."/>
            <person name="Benno Y."/>
            <person name="Suzuki N."/>
            <person name="Matsunaga N."/>
            <person name="Koshihara K."/>
            <person name="Seki M."/>
            <person name="Komiya H."/>
            <person name="Walker B."/>
            <person name="Young S."/>
            <person name="Zeng Q."/>
            <person name="Gargeya S."/>
            <person name="Fitzgerald M."/>
            <person name="Haas B."/>
            <person name="Abouelleil A."/>
            <person name="Allen A.W."/>
            <person name="Alvarado L."/>
            <person name="Arachchi H.M."/>
            <person name="Berlin A.M."/>
            <person name="Chapman S.B."/>
            <person name="Gainer-Dewar J."/>
            <person name="Goldberg J."/>
            <person name="Griggs A."/>
            <person name="Gujja S."/>
            <person name="Hansen M."/>
            <person name="Howarth C."/>
            <person name="Imamovic A."/>
            <person name="Ireland A."/>
            <person name="Larimer J."/>
            <person name="McCowan C."/>
            <person name="Murphy C."/>
            <person name="Pearson M."/>
            <person name="Poon T.W."/>
            <person name="Priest M."/>
            <person name="Roberts A."/>
            <person name="Saif S."/>
            <person name="Shea T."/>
            <person name="Sisk P."/>
            <person name="Sykes S."/>
            <person name="Wortman J."/>
            <person name="Nusbaum C."/>
            <person name="Birren B."/>
        </authorList>
    </citation>
    <scope>NUCLEOTIDE SEQUENCE [LARGE SCALE GENOMIC DNA]</scope>
    <source>
        <strain evidence="9 10">MS-1</strain>
    </source>
</reference>
<evidence type="ECO:0000259" key="8">
    <source>
        <dbReference type="Pfam" id="PF22666"/>
    </source>
</evidence>